<name>A0A2W4BIT6_9ENTE</name>
<dbReference type="Pfam" id="PF18982">
    <property type="entry name" value="JetA"/>
    <property type="match status" value="1"/>
</dbReference>
<gene>
    <name evidence="1" type="ORF">CI088_02050</name>
</gene>
<evidence type="ECO:0000313" key="1">
    <source>
        <dbReference type="EMBL" id="PZL76945.1"/>
    </source>
</evidence>
<protein>
    <submittedName>
        <fullName evidence="1">Uncharacterized protein</fullName>
    </submittedName>
</protein>
<keyword evidence="2" id="KW-1185">Reference proteome</keyword>
<reference evidence="1 2" key="1">
    <citation type="submission" date="2017-11" db="EMBL/GenBank/DDBJ databases">
        <title>Draft genome sequence of Enterococcus plantarum TRW2 strain isolated from lettuce.</title>
        <authorList>
            <person name="Kim E.B."/>
            <person name="Marco M.L."/>
            <person name="Williams T.R."/>
            <person name="You I.H."/>
        </authorList>
    </citation>
    <scope>NUCLEOTIDE SEQUENCE [LARGE SCALE GENOMIC DNA]</scope>
    <source>
        <strain evidence="1 2">TRW2</strain>
    </source>
</reference>
<comment type="caution">
    <text evidence="1">The sequence shown here is derived from an EMBL/GenBank/DDBJ whole genome shotgun (WGS) entry which is preliminary data.</text>
</comment>
<proteinExistence type="predicted"/>
<accession>A0A2W4BIT6</accession>
<dbReference type="Proteomes" id="UP000249828">
    <property type="component" value="Unassembled WGS sequence"/>
</dbReference>
<organism evidence="1 2">
    <name type="scientific">Enterococcus plantarum</name>
    <dbReference type="NCBI Taxonomy" id="1077675"/>
    <lineage>
        <taxon>Bacteria</taxon>
        <taxon>Bacillati</taxon>
        <taxon>Bacillota</taxon>
        <taxon>Bacilli</taxon>
        <taxon>Lactobacillales</taxon>
        <taxon>Enterococcaceae</taxon>
        <taxon>Enterococcus</taxon>
    </lineage>
</organism>
<dbReference type="AlphaFoldDB" id="A0A2W4BIT6"/>
<evidence type="ECO:0000313" key="2">
    <source>
        <dbReference type="Proteomes" id="UP000249828"/>
    </source>
</evidence>
<sequence>MKNIFEVVPANFFSVLSGENRDEYSDCLLLLYKQVNEELEHTLTKHQVISMFENYFLEKANLFEDKKQTSRERARAFLSRFENTGWLSGDINLNYQGIISLSDIGYAFLEFITNFKQDSELSYSRNVYTIYKLFENFTYDGREELSIDSAYHQTKEFFSQLKQLNTSIKKYIQKILDDGIKDDLNQLFLLLADEYQLNVVDKAYYHLMTNDHPNKYKGKIIDAINRILDDEYLLDEIAERLMDTAKKDYIEIHEELYEKLVYIKEQFESVDIILKEINDKNKRFISSAINRISFLLNETADIEGSINVLIRKISQIDDYSETLFLSQVKLIDQYSLATPRRKKILGESNIGMQLELTEHEKREFQETLMQSSQFSQANIEKFVSRLLEEKYEVCASECVLDNKAYYVLIYIYAFSYGANYTIEVLDKEVYQQDTIFRDYVIRRKL</sequence>
<dbReference type="InterPro" id="IPR043773">
    <property type="entry name" value="JetA"/>
</dbReference>
<dbReference type="RefSeq" id="WP_111247022.1">
    <property type="nucleotide sequence ID" value="NZ_PIEU01000022.1"/>
</dbReference>
<dbReference type="EMBL" id="PIEU01000022">
    <property type="protein sequence ID" value="PZL76945.1"/>
    <property type="molecule type" value="Genomic_DNA"/>
</dbReference>